<dbReference type="PANTHER" id="PTHR43434">
    <property type="entry name" value="PHOSPHOGLYCOLATE PHOSPHATASE"/>
    <property type="match status" value="1"/>
</dbReference>
<evidence type="ECO:0000256" key="3">
    <source>
        <dbReference type="ARBA" id="ARBA00006171"/>
    </source>
</evidence>
<dbReference type="Gene3D" id="3.40.50.1000">
    <property type="entry name" value="HAD superfamily/HAD-like"/>
    <property type="match status" value="1"/>
</dbReference>
<dbReference type="PRINTS" id="PR00413">
    <property type="entry name" value="HADHALOGNASE"/>
</dbReference>
<comment type="catalytic activity">
    <reaction evidence="1">
        <text>2-phosphoglycolate + H2O = glycolate + phosphate</text>
        <dbReference type="Rhea" id="RHEA:14369"/>
        <dbReference type="ChEBI" id="CHEBI:15377"/>
        <dbReference type="ChEBI" id="CHEBI:29805"/>
        <dbReference type="ChEBI" id="CHEBI:43474"/>
        <dbReference type="ChEBI" id="CHEBI:58033"/>
        <dbReference type="EC" id="3.1.3.18"/>
    </reaction>
</comment>
<dbReference type="SFLD" id="SFLDS00003">
    <property type="entry name" value="Haloacid_Dehalogenase"/>
    <property type="match status" value="1"/>
</dbReference>
<dbReference type="SUPFAM" id="SSF56784">
    <property type="entry name" value="HAD-like"/>
    <property type="match status" value="1"/>
</dbReference>
<dbReference type="SFLD" id="SFLDG01129">
    <property type="entry name" value="C1.5:_HAD__Beta-PGM__Phosphata"/>
    <property type="match status" value="1"/>
</dbReference>
<dbReference type="PATRIC" id="fig|1167006.5.peg.3525"/>
<dbReference type="EC" id="3.1.3.18" evidence="4"/>
<reference evidence="6" key="1">
    <citation type="journal article" date="2013" name="Stand. Genomic Sci.">
        <title>Complete genome sequence of Desulfocapsa sulfexigens, a marine deltaproteobacterium specialized in disproportionating inorganic sulfur compounds.</title>
        <authorList>
            <person name="Finster K.W."/>
            <person name="Kjeldsen K.U."/>
            <person name="Kube M."/>
            <person name="Reinhardt R."/>
            <person name="Mussmann M."/>
            <person name="Amann R."/>
            <person name="Schreiber L."/>
        </authorList>
    </citation>
    <scope>NUCLEOTIDE SEQUENCE [LARGE SCALE GENOMIC DNA]</scope>
    <source>
        <strain evidence="6">DSM 10523 / SB164P1</strain>
    </source>
</reference>
<dbReference type="STRING" id="1167006.UWK_03264"/>
<dbReference type="InterPro" id="IPR023214">
    <property type="entry name" value="HAD_sf"/>
</dbReference>
<evidence type="ECO:0000256" key="2">
    <source>
        <dbReference type="ARBA" id="ARBA00004818"/>
    </source>
</evidence>
<gene>
    <name evidence="5" type="ordered locus">UWK_03264</name>
</gene>
<keyword evidence="6" id="KW-1185">Reference proteome</keyword>
<organism evidence="5 6">
    <name type="scientific">Desulfocapsa sulfexigens (strain DSM 10523 / SB164P1)</name>
    <dbReference type="NCBI Taxonomy" id="1167006"/>
    <lineage>
        <taxon>Bacteria</taxon>
        <taxon>Pseudomonadati</taxon>
        <taxon>Thermodesulfobacteriota</taxon>
        <taxon>Desulfobulbia</taxon>
        <taxon>Desulfobulbales</taxon>
        <taxon>Desulfocapsaceae</taxon>
        <taxon>Desulfocapsa</taxon>
    </lineage>
</organism>
<proteinExistence type="inferred from homology"/>
<dbReference type="Pfam" id="PF13419">
    <property type="entry name" value="HAD_2"/>
    <property type="match status" value="1"/>
</dbReference>
<dbReference type="InterPro" id="IPR041492">
    <property type="entry name" value="HAD_2"/>
</dbReference>
<dbReference type="InterPro" id="IPR006439">
    <property type="entry name" value="HAD-SF_hydro_IA"/>
</dbReference>
<sequence>MKCRGLIFDLDGTLLDTLDDLAMAANATLENFGFPAHPVDAYRYFVGEGLRTLMQRIVPGSNATDEQLNEYMVKFGEIYTNTWNVNTRLYEGIFEMIASLSAAGLQLAVLSNKPHLFTQLCVETFFPEQPFAFVFGQRDGVAKKPNPAGALEIAEKMGVAVADILYVGDTATDMQTGNGAGMRTIGVEWGFRDRTELENNNAWKIVRTPAEVVTYAI</sequence>
<dbReference type="InterPro" id="IPR050155">
    <property type="entry name" value="HAD-like_hydrolase_sf"/>
</dbReference>
<protein>
    <recommendedName>
        <fullName evidence="4">phosphoglycolate phosphatase</fullName>
        <ecNumber evidence="4">3.1.3.18</ecNumber>
    </recommendedName>
</protein>
<dbReference type="InterPro" id="IPR023198">
    <property type="entry name" value="PGP-like_dom2"/>
</dbReference>
<dbReference type="NCBIfam" id="TIGR01549">
    <property type="entry name" value="HAD-SF-IA-v1"/>
    <property type="match status" value="1"/>
</dbReference>
<dbReference type="GO" id="GO:0008967">
    <property type="term" value="F:phosphoglycolate phosphatase activity"/>
    <property type="evidence" value="ECO:0007669"/>
    <property type="project" value="UniProtKB-EC"/>
</dbReference>
<comment type="pathway">
    <text evidence="2">Organic acid metabolism; glycolate biosynthesis; glycolate from 2-phosphoglycolate: step 1/1.</text>
</comment>
<comment type="similarity">
    <text evidence="3">Belongs to the HAD-like hydrolase superfamily. CbbY/CbbZ/Gph/YieH family.</text>
</comment>
<dbReference type="EMBL" id="CP003985">
    <property type="protein sequence ID" value="AGF79791.1"/>
    <property type="molecule type" value="Genomic_DNA"/>
</dbReference>
<dbReference type="HOGENOM" id="CLU_045011_19_1_7"/>
<dbReference type="NCBIfam" id="TIGR01509">
    <property type="entry name" value="HAD-SF-IA-v3"/>
    <property type="match status" value="1"/>
</dbReference>
<dbReference type="PANTHER" id="PTHR43434:SF1">
    <property type="entry name" value="PHOSPHOGLYCOLATE PHOSPHATASE"/>
    <property type="match status" value="1"/>
</dbReference>
<evidence type="ECO:0000313" key="5">
    <source>
        <dbReference type="EMBL" id="AGF79791.1"/>
    </source>
</evidence>
<evidence type="ECO:0000256" key="4">
    <source>
        <dbReference type="ARBA" id="ARBA00013078"/>
    </source>
</evidence>
<dbReference type="Gene3D" id="1.10.150.240">
    <property type="entry name" value="Putative phosphatase, domain 2"/>
    <property type="match status" value="1"/>
</dbReference>
<dbReference type="InterPro" id="IPR036412">
    <property type="entry name" value="HAD-like_sf"/>
</dbReference>
<dbReference type="SFLD" id="SFLDG01135">
    <property type="entry name" value="C1.5.6:_HAD__Beta-PGM__Phospha"/>
    <property type="match status" value="1"/>
</dbReference>
<dbReference type="RefSeq" id="WP_015405475.1">
    <property type="nucleotide sequence ID" value="NC_020304.1"/>
</dbReference>
<accession>M1PTW5</accession>
<dbReference type="Proteomes" id="UP000011721">
    <property type="component" value="Chromosome"/>
</dbReference>
<dbReference type="OrthoDB" id="9792518at2"/>
<dbReference type="eggNOG" id="COG0546">
    <property type="taxonomic scope" value="Bacteria"/>
</dbReference>
<dbReference type="GO" id="GO:0006281">
    <property type="term" value="P:DNA repair"/>
    <property type="evidence" value="ECO:0007669"/>
    <property type="project" value="TreeGrafter"/>
</dbReference>
<name>M1PTW5_DESSD</name>
<evidence type="ECO:0000313" key="6">
    <source>
        <dbReference type="Proteomes" id="UP000011721"/>
    </source>
</evidence>
<dbReference type="GO" id="GO:0005829">
    <property type="term" value="C:cytosol"/>
    <property type="evidence" value="ECO:0007669"/>
    <property type="project" value="TreeGrafter"/>
</dbReference>
<evidence type="ECO:0000256" key="1">
    <source>
        <dbReference type="ARBA" id="ARBA00000830"/>
    </source>
</evidence>
<dbReference type="AlphaFoldDB" id="M1PTW5"/>
<dbReference type="KEGG" id="dsf:UWK_03264"/>